<evidence type="ECO:0000313" key="1">
    <source>
        <dbReference type="EMBL" id="SVA65951.1"/>
    </source>
</evidence>
<protein>
    <submittedName>
        <fullName evidence="1">Uncharacterized protein</fullName>
    </submittedName>
</protein>
<accession>A0A381XNF4</accession>
<reference evidence="1" key="1">
    <citation type="submission" date="2018-05" db="EMBL/GenBank/DDBJ databases">
        <authorList>
            <person name="Lanie J.A."/>
            <person name="Ng W.-L."/>
            <person name="Kazmierczak K.M."/>
            <person name="Andrzejewski T.M."/>
            <person name="Davidsen T.M."/>
            <person name="Wayne K.J."/>
            <person name="Tettelin H."/>
            <person name="Glass J.I."/>
            <person name="Rusch D."/>
            <person name="Podicherti R."/>
            <person name="Tsui H.-C.T."/>
            <person name="Winkler M.E."/>
        </authorList>
    </citation>
    <scope>NUCLEOTIDE SEQUENCE</scope>
</reference>
<dbReference type="EMBL" id="UINC01015708">
    <property type="protein sequence ID" value="SVA65951.1"/>
    <property type="molecule type" value="Genomic_DNA"/>
</dbReference>
<feature type="non-terminal residue" evidence="1">
    <location>
        <position position="1"/>
    </location>
</feature>
<gene>
    <name evidence="1" type="ORF">METZ01_LOCUS118805</name>
</gene>
<name>A0A381XNF4_9ZZZZ</name>
<sequence>TIRAFMDQDGFDDVAEGSLVLKILNAGKKRTLLINPEGGVTEKNN</sequence>
<organism evidence="1">
    <name type="scientific">marine metagenome</name>
    <dbReference type="NCBI Taxonomy" id="408172"/>
    <lineage>
        <taxon>unclassified sequences</taxon>
        <taxon>metagenomes</taxon>
        <taxon>ecological metagenomes</taxon>
    </lineage>
</organism>
<dbReference type="AlphaFoldDB" id="A0A381XNF4"/>
<proteinExistence type="predicted"/>